<dbReference type="AlphaFoldDB" id="A0A4U0R8J8"/>
<keyword evidence="3" id="KW-0238">DNA-binding</keyword>
<keyword evidence="2" id="KW-0805">Transcription regulation</keyword>
<evidence type="ECO:0000256" key="3">
    <source>
        <dbReference type="ARBA" id="ARBA00023125"/>
    </source>
</evidence>
<evidence type="ECO:0000313" key="7">
    <source>
        <dbReference type="Proteomes" id="UP000309747"/>
    </source>
</evidence>
<dbReference type="Proteomes" id="UP000309747">
    <property type="component" value="Unassembled WGS sequence"/>
</dbReference>
<keyword evidence="7" id="KW-1185">Reference proteome</keyword>
<dbReference type="GO" id="GO:0003700">
    <property type="term" value="F:DNA-binding transcription factor activity"/>
    <property type="evidence" value="ECO:0007669"/>
    <property type="project" value="InterPro"/>
</dbReference>
<comment type="caution">
    <text evidence="6">The sequence shown here is derived from an EMBL/GenBank/DDBJ whole genome shotgun (WGS) entry which is preliminary data.</text>
</comment>
<dbReference type="InterPro" id="IPR036388">
    <property type="entry name" value="WH-like_DNA-bd_sf"/>
</dbReference>
<dbReference type="InterPro" id="IPR000847">
    <property type="entry name" value="LysR_HTH_N"/>
</dbReference>
<dbReference type="InterPro" id="IPR005119">
    <property type="entry name" value="LysR_subst-bd"/>
</dbReference>
<organism evidence="6 7">
    <name type="scientific">Paracoccus gahaiensis</name>
    <dbReference type="NCBI Taxonomy" id="1706839"/>
    <lineage>
        <taxon>Bacteria</taxon>
        <taxon>Pseudomonadati</taxon>
        <taxon>Pseudomonadota</taxon>
        <taxon>Alphaproteobacteria</taxon>
        <taxon>Rhodobacterales</taxon>
        <taxon>Paracoccaceae</taxon>
        <taxon>Paracoccus</taxon>
    </lineage>
</organism>
<keyword evidence="4" id="KW-0804">Transcription</keyword>
<dbReference type="FunFam" id="1.10.10.10:FF:000001">
    <property type="entry name" value="LysR family transcriptional regulator"/>
    <property type="match status" value="1"/>
</dbReference>
<dbReference type="GO" id="GO:0005829">
    <property type="term" value="C:cytosol"/>
    <property type="evidence" value="ECO:0007669"/>
    <property type="project" value="TreeGrafter"/>
</dbReference>
<dbReference type="PROSITE" id="PS50931">
    <property type="entry name" value="HTH_LYSR"/>
    <property type="match status" value="1"/>
</dbReference>
<dbReference type="EMBL" id="SUNI01000011">
    <property type="protein sequence ID" value="TJZ91317.1"/>
    <property type="molecule type" value="Genomic_DNA"/>
</dbReference>
<name>A0A4U0R8J8_9RHOB</name>
<gene>
    <name evidence="6" type="ORF">FA743_12165</name>
</gene>
<sequence length="312" mass="34003">MDIRELRYFVQIARSGSVSAAAHHLNVAQPALSRQLRKLEDELGVTLLDRHGKGVALTEAGSRFLPQAEALIDQFRQVMASVRDDPVGFAGSLALGTAPTSGLLILPEVYRRFRAMWPEATLVVREGISTFLEEWLLEHRIDVSLLHNPTPIEGITLTPLLRERMVLAVRPEDLDRHGPGAIAFRDLRAVPLVLASLPHSNRRLIERVALSHSIALNVVMEVNSIPLIKAMVQEGVGATIQTYAGVSRDVARGELAVIEIEAPQVLSYISTGIRRDGADPGMVRTLEGVLRASVAELVARGDWPGATLVEPG</sequence>
<dbReference type="PRINTS" id="PR00039">
    <property type="entry name" value="HTHLYSR"/>
</dbReference>
<dbReference type="Pfam" id="PF03466">
    <property type="entry name" value="LysR_substrate"/>
    <property type="match status" value="1"/>
</dbReference>
<proteinExistence type="inferred from homology"/>
<evidence type="ECO:0000313" key="6">
    <source>
        <dbReference type="EMBL" id="TJZ91317.1"/>
    </source>
</evidence>
<dbReference type="InterPro" id="IPR050950">
    <property type="entry name" value="HTH-type_LysR_regulators"/>
</dbReference>
<dbReference type="RefSeq" id="WP_136886421.1">
    <property type="nucleotide sequence ID" value="NZ_SUNI01000011.1"/>
</dbReference>
<dbReference type="Pfam" id="PF00126">
    <property type="entry name" value="HTH_1"/>
    <property type="match status" value="1"/>
</dbReference>
<dbReference type="SUPFAM" id="SSF53850">
    <property type="entry name" value="Periplasmic binding protein-like II"/>
    <property type="match status" value="1"/>
</dbReference>
<comment type="similarity">
    <text evidence="1">Belongs to the LysR transcriptional regulatory family.</text>
</comment>
<dbReference type="GO" id="GO:0003677">
    <property type="term" value="F:DNA binding"/>
    <property type="evidence" value="ECO:0007669"/>
    <property type="project" value="UniProtKB-KW"/>
</dbReference>
<feature type="domain" description="HTH lysR-type" evidence="5">
    <location>
        <begin position="1"/>
        <end position="58"/>
    </location>
</feature>
<evidence type="ECO:0000256" key="1">
    <source>
        <dbReference type="ARBA" id="ARBA00009437"/>
    </source>
</evidence>
<accession>A0A4U0R8J8</accession>
<evidence type="ECO:0000256" key="2">
    <source>
        <dbReference type="ARBA" id="ARBA00023015"/>
    </source>
</evidence>
<dbReference type="Gene3D" id="1.10.10.10">
    <property type="entry name" value="Winged helix-like DNA-binding domain superfamily/Winged helix DNA-binding domain"/>
    <property type="match status" value="1"/>
</dbReference>
<dbReference type="PANTHER" id="PTHR30419">
    <property type="entry name" value="HTH-TYPE TRANSCRIPTIONAL REGULATOR YBHD"/>
    <property type="match status" value="1"/>
</dbReference>
<evidence type="ECO:0000256" key="4">
    <source>
        <dbReference type="ARBA" id="ARBA00023163"/>
    </source>
</evidence>
<dbReference type="InterPro" id="IPR036390">
    <property type="entry name" value="WH_DNA-bd_sf"/>
</dbReference>
<dbReference type="OrthoDB" id="8479357at2"/>
<protein>
    <submittedName>
        <fullName evidence="6">LysR family transcriptional regulator</fullName>
    </submittedName>
</protein>
<evidence type="ECO:0000259" key="5">
    <source>
        <dbReference type="PROSITE" id="PS50931"/>
    </source>
</evidence>
<dbReference type="SUPFAM" id="SSF46785">
    <property type="entry name" value="Winged helix' DNA-binding domain"/>
    <property type="match status" value="1"/>
</dbReference>
<dbReference type="Gene3D" id="3.40.190.290">
    <property type="match status" value="1"/>
</dbReference>
<reference evidence="6 7" key="1">
    <citation type="submission" date="2019-04" db="EMBL/GenBank/DDBJ databases">
        <authorList>
            <person name="Li J."/>
        </authorList>
    </citation>
    <scope>NUCLEOTIDE SEQUENCE [LARGE SCALE GENOMIC DNA]</scope>
    <source>
        <strain evidence="6 7">KCTC 42687</strain>
    </source>
</reference>